<dbReference type="InterPro" id="IPR050151">
    <property type="entry name" value="Class-I_Pyr_Nuc-Dis_Oxidored"/>
</dbReference>
<dbReference type="GO" id="GO:0004148">
    <property type="term" value="F:dihydrolipoyl dehydrogenase (NADH) activity"/>
    <property type="evidence" value="ECO:0007669"/>
    <property type="project" value="UniProtKB-EC"/>
</dbReference>
<dbReference type="InterPro" id="IPR023753">
    <property type="entry name" value="FAD/NAD-binding_dom"/>
</dbReference>
<feature type="binding site" evidence="12">
    <location>
        <position position="207"/>
    </location>
    <ligand>
        <name>NAD(+)</name>
        <dbReference type="ChEBI" id="CHEBI:57540"/>
    </ligand>
</feature>
<comment type="catalytic activity">
    <reaction evidence="10 14">
        <text>N(6)-[(R)-dihydrolipoyl]-L-lysyl-[protein] + NAD(+) = N(6)-[(R)-lipoyl]-L-lysyl-[protein] + NADH + H(+)</text>
        <dbReference type="Rhea" id="RHEA:15045"/>
        <dbReference type="Rhea" id="RHEA-COMP:10474"/>
        <dbReference type="Rhea" id="RHEA-COMP:10475"/>
        <dbReference type="ChEBI" id="CHEBI:15378"/>
        <dbReference type="ChEBI" id="CHEBI:57540"/>
        <dbReference type="ChEBI" id="CHEBI:57945"/>
        <dbReference type="ChEBI" id="CHEBI:83099"/>
        <dbReference type="ChEBI" id="CHEBI:83100"/>
        <dbReference type="EC" id="1.8.1.4"/>
    </reaction>
</comment>
<feature type="active site" description="Proton acceptor" evidence="11">
    <location>
        <position position="447"/>
    </location>
</feature>
<dbReference type="GO" id="GO:0006103">
    <property type="term" value="P:2-oxoglutarate metabolic process"/>
    <property type="evidence" value="ECO:0007669"/>
    <property type="project" value="TreeGrafter"/>
</dbReference>
<comment type="similarity">
    <text evidence="1 14">Belongs to the class-I pyridine nucleotide-disulfide oxidoreductase family.</text>
</comment>
<feature type="disulfide bond" description="Redox-active" evidence="13">
    <location>
        <begin position="47"/>
        <end position="52"/>
    </location>
</feature>
<evidence type="ECO:0000256" key="1">
    <source>
        <dbReference type="ARBA" id="ARBA00007532"/>
    </source>
</evidence>
<evidence type="ECO:0000256" key="14">
    <source>
        <dbReference type="RuleBase" id="RU003692"/>
    </source>
</evidence>
<feature type="domain" description="FAD/NAD(P)-binding" evidence="16">
    <location>
        <begin position="11"/>
        <end position="330"/>
    </location>
</feature>
<evidence type="ECO:0000256" key="12">
    <source>
        <dbReference type="PIRSR" id="PIRSR000350-3"/>
    </source>
</evidence>
<evidence type="ECO:0000256" key="9">
    <source>
        <dbReference type="ARBA" id="ARBA00023284"/>
    </source>
</evidence>
<feature type="binding site" evidence="12">
    <location>
        <begin position="148"/>
        <end position="150"/>
    </location>
    <ligand>
        <name>FAD</name>
        <dbReference type="ChEBI" id="CHEBI:57692"/>
    </ligand>
</feature>
<gene>
    <name evidence="17" type="ORF">CBF29_10860</name>
</gene>
<feature type="binding site" evidence="12">
    <location>
        <position position="56"/>
    </location>
    <ligand>
        <name>FAD</name>
        <dbReference type="ChEBI" id="CHEBI:57692"/>
    </ligand>
</feature>
<evidence type="ECO:0000256" key="3">
    <source>
        <dbReference type="ARBA" id="ARBA00016961"/>
    </source>
</evidence>
<evidence type="ECO:0000259" key="15">
    <source>
        <dbReference type="Pfam" id="PF02852"/>
    </source>
</evidence>
<dbReference type="RefSeq" id="WP_126809754.1">
    <property type="nucleotide sequence ID" value="NZ_NGKA01000019.1"/>
</dbReference>
<dbReference type="InterPro" id="IPR016156">
    <property type="entry name" value="FAD/NAD-linked_Rdtase_dimer_sf"/>
</dbReference>
<dbReference type="PRINTS" id="PR00368">
    <property type="entry name" value="FADPNR"/>
</dbReference>
<dbReference type="EC" id="1.8.1.4" evidence="2 14"/>
<dbReference type="EMBL" id="NGKA01000019">
    <property type="protein sequence ID" value="RSU09671.1"/>
    <property type="molecule type" value="Genomic_DNA"/>
</dbReference>
<evidence type="ECO:0000256" key="6">
    <source>
        <dbReference type="ARBA" id="ARBA00023002"/>
    </source>
</evidence>
<evidence type="ECO:0000256" key="8">
    <source>
        <dbReference type="ARBA" id="ARBA00023157"/>
    </source>
</evidence>
<evidence type="ECO:0000259" key="16">
    <source>
        <dbReference type="Pfam" id="PF07992"/>
    </source>
</evidence>
<dbReference type="PANTHER" id="PTHR22912:SF160">
    <property type="entry name" value="DIHYDROLIPOYL DEHYDROGENASE"/>
    <property type="match status" value="1"/>
</dbReference>
<keyword evidence="12" id="KW-0547">Nucleotide-binding</keyword>
<dbReference type="PROSITE" id="PS00076">
    <property type="entry name" value="PYRIDINE_REDOX_1"/>
    <property type="match status" value="1"/>
</dbReference>
<feature type="domain" description="Pyridine nucleotide-disulphide oxidoreductase dimerisation" evidence="15">
    <location>
        <begin position="349"/>
        <end position="457"/>
    </location>
</feature>
<keyword evidence="18" id="KW-1185">Reference proteome</keyword>
<accession>A0A430ANI7</accession>
<dbReference type="PANTHER" id="PTHR22912">
    <property type="entry name" value="DISULFIDE OXIDOREDUCTASE"/>
    <property type="match status" value="1"/>
</dbReference>
<name>A0A430ANI7_9ENTE</name>
<dbReference type="AlphaFoldDB" id="A0A430ANI7"/>
<dbReference type="PRINTS" id="PR00411">
    <property type="entry name" value="PNDRDTASEI"/>
</dbReference>
<keyword evidence="5 12" id="KW-0274">FAD</keyword>
<dbReference type="InterPro" id="IPR004099">
    <property type="entry name" value="Pyr_nucl-diS_OxRdtase_dimer"/>
</dbReference>
<evidence type="ECO:0000256" key="7">
    <source>
        <dbReference type="ARBA" id="ARBA00023027"/>
    </source>
</evidence>
<dbReference type="InterPro" id="IPR036188">
    <property type="entry name" value="FAD/NAD-bd_sf"/>
</dbReference>
<dbReference type="Gene3D" id="3.50.50.60">
    <property type="entry name" value="FAD/NAD(P)-binding domain"/>
    <property type="match status" value="2"/>
</dbReference>
<dbReference type="InterPro" id="IPR006258">
    <property type="entry name" value="Lipoamide_DH"/>
</dbReference>
<keyword evidence="6 14" id="KW-0560">Oxidoreductase</keyword>
<evidence type="ECO:0000256" key="2">
    <source>
        <dbReference type="ARBA" id="ARBA00012608"/>
    </source>
</evidence>
<sequence length="468" mass="49067">MVVGDFALELDTVVIGAGPGGYVAAIRASQMGQKVAIIEREYIGGVCLNVGCIPSKALISAGHKYQDALDSDIFGVTAENVTLDFAKTQDWKDNTVVAKLTGGVKGLLKKNKVEIIEGEAFFNDEHTLRVIHEDGAQTYTFNNAIVATGSRPIEIKGFKFGGRIIDSTGGLNLTEVPKKLVIVGGGVIGAELGGAYANLGAEVIILEGSPQILPTFEKDMVRLVETSFKKKGIKVVTNAMAKEAVDNGEGVTVTYEANGKEEKIDADYVMVTVGRRPNTDDLGLEVAGIEMNDRGYVIVDEQGRTNIKSIFAIGDIVPGAALAHKASYEAKIAAEAISGKPVAVDYIGMPAVAFTDPELATVGYTEKEAKEAGLDVKAVKFPLAGNGRALSLNQTEGFVRLVTTKNDNVLVGAQVAGVSASDVIAELGLAIESGMNAEDIALTIHSHPSLAEAAMDAAELALGLPIHA</sequence>
<feature type="binding site" evidence="12">
    <location>
        <begin position="184"/>
        <end position="191"/>
    </location>
    <ligand>
        <name>NAD(+)</name>
        <dbReference type="ChEBI" id="CHEBI:57540"/>
    </ligand>
</feature>
<feature type="binding site" evidence="12">
    <location>
        <position position="274"/>
    </location>
    <ligand>
        <name>NAD(+)</name>
        <dbReference type="ChEBI" id="CHEBI:57540"/>
    </ligand>
</feature>
<dbReference type="OrthoDB" id="9800167at2"/>
<keyword evidence="7 12" id="KW-0520">NAD</keyword>
<dbReference type="GO" id="GO:0050660">
    <property type="term" value="F:flavin adenine dinucleotide binding"/>
    <property type="evidence" value="ECO:0007669"/>
    <property type="project" value="InterPro"/>
</dbReference>
<keyword evidence="9 14" id="KW-0676">Redox-active center</keyword>
<evidence type="ECO:0000256" key="5">
    <source>
        <dbReference type="ARBA" id="ARBA00022827"/>
    </source>
</evidence>
<dbReference type="Pfam" id="PF07992">
    <property type="entry name" value="Pyr_redox_2"/>
    <property type="match status" value="1"/>
</dbReference>
<dbReference type="Proteomes" id="UP000287605">
    <property type="component" value="Unassembled WGS sequence"/>
</dbReference>
<evidence type="ECO:0000256" key="10">
    <source>
        <dbReference type="ARBA" id="ARBA00049187"/>
    </source>
</evidence>
<dbReference type="Pfam" id="PF02852">
    <property type="entry name" value="Pyr_redox_dim"/>
    <property type="match status" value="1"/>
</dbReference>
<keyword evidence="4 14" id="KW-0285">Flavoprotein</keyword>
<organism evidence="17 18">
    <name type="scientific">Vagococcus elongatus</name>
    <dbReference type="NCBI Taxonomy" id="180344"/>
    <lineage>
        <taxon>Bacteria</taxon>
        <taxon>Bacillati</taxon>
        <taxon>Bacillota</taxon>
        <taxon>Bacilli</taxon>
        <taxon>Lactobacillales</taxon>
        <taxon>Enterococcaceae</taxon>
        <taxon>Vagococcus</taxon>
    </lineage>
</organism>
<dbReference type="Gene3D" id="3.30.390.30">
    <property type="match status" value="1"/>
</dbReference>
<dbReference type="FunFam" id="3.30.390.30:FF:000001">
    <property type="entry name" value="Dihydrolipoyl dehydrogenase"/>
    <property type="match status" value="1"/>
</dbReference>
<dbReference type="NCBIfam" id="TIGR01350">
    <property type="entry name" value="lipoamide_DH"/>
    <property type="match status" value="1"/>
</dbReference>
<dbReference type="InterPro" id="IPR001100">
    <property type="entry name" value="Pyr_nuc-diS_OxRdtase"/>
</dbReference>
<comment type="miscellaneous">
    <text evidence="14">The active site is a redox-active disulfide bond.</text>
</comment>
<dbReference type="PIRSF" id="PIRSF000350">
    <property type="entry name" value="Mercury_reductase_MerA"/>
    <property type="match status" value="1"/>
</dbReference>
<dbReference type="SUPFAM" id="SSF55424">
    <property type="entry name" value="FAD/NAD-linked reductases, dimerisation (C-terminal) domain"/>
    <property type="match status" value="1"/>
</dbReference>
<evidence type="ECO:0000313" key="17">
    <source>
        <dbReference type="EMBL" id="RSU09671.1"/>
    </source>
</evidence>
<reference evidence="17 18" key="1">
    <citation type="submission" date="2017-05" db="EMBL/GenBank/DDBJ databases">
        <title>Vagococcus spp. assemblies.</title>
        <authorList>
            <person name="Gulvik C.A."/>
        </authorList>
    </citation>
    <scope>NUCLEOTIDE SEQUENCE [LARGE SCALE GENOMIC DNA]</scope>
    <source>
        <strain evidence="17 18">CCUG 51432</strain>
    </source>
</reference>
<dbReference type="SUPFAM" id="SSF51905">
    <property type="entry name" value="FAD/NAD(P)-binding domain"/>
    <property type="match status" value="1"/>
</dbReference>
<comment type="cofactor">
    <cofactor evidence="12 14">
        <name>FAD</name>
        <dbReference type="ChEBI" id="CHEBI:57692"/>
    </cofactor>
    <text evidence="12 14">Binds 1 FAD per subunit.</text>
</comment>
<feature type="binding site" evidence="12">
    <location>
        <position position="315"/>
    </location>
    <ligand>
        <name>FAD</name>
        <dbReference type="ChEBI" id="CHEBI:57692"/>
    </ligand>
</feature>
<keyword evidence="8" id="KW-1015">Disulfide bond</keyword>
<proteinExistence type="inferred from homology"/>
<evidence type="ECO:0000256" key="11">
    <source>
        <dbReference type="PIRSR" id="PIRSR000350-2"/>
    </source>
</evidence>
<dbReference type="InterPro" id="IPR012999">
    <property type="entry name" value="Pyr_OxRdtase_I_AS"/>
</dbReference>
<comment type="caution">
    <text evidence="17">The sequence shown here is derived from an EMBL/GenBank/DDBJ whole genome shotgun (WGS) entry which is preliminary data.</text>
</comment>
<evidence type="ECO:0000256" key="13">
    <source>
        <dbReference type="PIRSR" id="PIRSR000350-4"/>
    </source>
</evidence>
<evidence type="ECO:0000256" key="4">
    <source>
        <dbReference type="ARBA" id="ARBA00022630"/>
    </source>
</evidence>
<evidence type="ECO:0000313" key="18">
    <source>
        <dbReference type="Proteomes" id="UP000287605"/>
    </source>
</evidence>
<protein>
    <recommendedName>
        <fullName evidence="3 14">Dihydrolipoyl dehydrogenase</fullName>
        <ecNumber evidence="2 14">1.8.1.4</ecNumber>
    </recommendedName>
</protein>